<name>A0ACC2JQ18_9PEZI</name>
<protein>
    <submittedName>
        <fullName evidence="1">Uncharacterized protein</fullName>
    </submittedName>
</protein>
<reference evidence="1" key="1">
    <citation type="submission" date="2022-12" db="EMBL/GenBank/DDBJ databases">
        <title>Genome Sequence of Lasiodiplodia mahajangana.</title>
        <authorList>
            <person name="Buettner E."/>
        </authorList>
    </citation>
    <scope>NUCLEOTIDE SEQUENCE</scope>
    <source>
        <strain evidence="1">VT137</strain>
    </source>
</reference>
<gene>
    <name evidence="1" type="ORF">O1611_g4188</name>
</gene>
<proteinExistence type="predicted"/>
<keyword evidence="2" id="KW-1185">Reference proteome</keyword>
<dbReference type="EMBL" id="JAPUUL010000761">
    <property type="protein sequence ID" value="KAJ8129444.1"/>
    <property type="molecule type" value="Genomic_DNA"/>
</dbReference>
<organism evidence="1 2">
    <name type="scientific">Lasiodiplodia mahajangana</name>
    <dbReference type="NCBI Taxonomy" id="1108764"/>
    <lineage>
        <taxon>Eukaryota</taxon>
        <taxon>Fungi</taxon>
        <taxon>Dikarya</taxon>
        <taxon>Ascomycota</taxon>
        <taxon>Pezizomycotina</taxon>
        <taxon>Dothideomycetes</taxon>
        <taxon>Dothideomycetes incertae sedis</taxon>
        <taxon>Botryosphaeriales</taxon>
        <taxon>Botryosphaeriaceae</taxon>
        <taxon>Lasiodiplodia</taxon>
    </lineage>
</organism>
<dbReference type="Proteomes" id="UP001153332">
    <property type="component" value="Unassembled WGS sequence"/>
</dbReference>
<accession>A0ACC2JQ18</accession>
<evidence type="ECO:0000313" key="2">
    <source>
        <dbReference type="Proteomes" id="UP001153332"/>
    </source>
</evidence>
<evidence type="ECO:0000313" key="1">
    <source>
        <dbReference type="EMBL" id="KAJ8129444.1"/>
    </source>
</evidence>
<sequence>MRCTLVSATFSADGQLHQNVISGPSPASSCLSEEGLYILYGKRGLQIASVCDLRKCYITQVCHCTEQQQQQQHLYTDATLATNITGTKRGPMKKFAWELGKRCALSWLNFYEAAETIRSLRLCFLAHPRTLSWDEVFGTDAFHFDSDLEEHYTSTRSYKCRSKAIIEGLKEYSGGSLIDCIGDAWKDFLECGGYDFRPVVTLPEQAWGEEEDTEDDDDCAGDADLDISEWDDTDSPIHSHDPSATPLGLGYSRKRPRPEDDFDLIDDLIEEEFPRLKRTLQEPLGDKDIREQHSMPQYISPIATRKMNNIADPIVASNNTGNGKDGDHIATMNTPPEEPPAPVIPPKDMFIGRGLTFCAFPTQHGIRRCGDGFGFPRDSRAVADMWVSASC</sequence>
<comment type="caution">
    <text evidence="1">The sequence shown here is derived from an EMBL/GenBank/DDBJ whole genome shotgun (WGS) entry which is preliminary data.</text>
</comment>